<dbReference type="SUPFAM" id="SSF57667">
    <property type="entry name" value="beta-beta-alpha zinc fingers"/>
    <property type="match status" value="1"/>
</dbReference>
<keyword evidence="3 7" id="KW-0863">Zinc-finger</keyword>
<evidence type="ECO:0000256" key="4">
    <source>
        <dbReference type="ARBA" id="ARBA00022833"/>
    </source>
</evidence>
<dbReference type="PANTHER" id="PTHR45988:SF90">
    <property type="entry name" value="ZINC FINGER PROTEIN ZAT10-LIKE"/>
    <property type="match status" value="1"/>
</dbReference>
<dbReference type="EMBL" id="JBJXBP010000002">
    <property type="protein sequence ID" value="KAL3843855.1"/>
    <property type="molecule type" value="Genomic_DNA"/>
</dbReference>
<dbReference type="Gene3D" id="3.30.160.60">
    <property type="entry name" value="Classic Zinc Finger"/>
    <property type="match status" value="1"/>
</dbReference>
<dbReference type="AlphaFoldDB" id="A0ABD3U4C8"/>
<evidence type="ECO:0000313" key="10">
    <source>
        <dbReference type="Proteomes" id="UP001634393"/>
    </source>
</evidence>
<keyword evidence="4" id="KW-0862">Zinc</keyword>
<sequence>MNKRLKLAFNEEDLEAAECLLVLSQSGGGYYFANPDLNGVSLTLPSNNKFEYYECNVCGKLFSSYQALGGHKTYHRLKSPTDTNTATSTAVDHISGFNSSERLHECHICHKTFLSGQALGGHMGKHKQDHSGGSSGVSSSVDCSSTGYIHDGYTTLVPRNFDLNLPAYF</sequence>
<keyword evidence="2" id="KW-0677">Repeat</keyword>
<keyword evidence="1" id="KW-0479">Metal-binding</keyword>
<dbReference type="InterPro" id="IPR013087">
    <property type="entry name" value="Znf_C2H2_type"/>
</dbReference>
<evidence type="ECO:0000313" key="9">
    <source>
        <dbReference type="EMBL" id="KAL3843855.1"/>
    </source>
</evidence>
<dbReference type="PANTHER" id="PTHR45988">
    <property type="entry name" value="C2H2 TYPE ZINC FINGER TRANSCRIPTION FACTOR FAMILY-RELATED"/>
    <property type="match status" value="1"/>
</dbReference>
<evidence type="ECO:0000256" key="5">
    <source>
        <dbReference type="ARBA" id="ARBA00023015"/>
    </source>
</evidence>
<dbReference type="Proteomes" id="UP001634393">
    <property type="component" value="Unassembled WGS sequence"/>
</dbReference>
<dbReference type="SMART" id="SM00355">
    <property type="entry name" value="ZnF_C2H2"/>
    <property type="match status" value="2"/>
</dbReference>
<feature type="domain" description="C2H2-type" evidence="8">
    <location>
        <begin position="53"/>
        <end position="80"/>
    </location>
</feature>
<dbReference type="Pfam" id="PF13912">
    <property type="entry name" value="zf-C2H2_6"/>
    <property type="match status" value="2"/>
</dbReference>
<name>A0ABD3U4C8_9LAMI</name>
<dbReference type="GO" id="GO:0043565">
    <property type="term" value="F:sequence-specific DNA binding"/>
    <property type="evidence" value="ECO:0007669"/>
    <property type="project" value="UniProtKB-ARBA"/>
</dbReference>
<dbReference type="GO" id="GO:0008270">
    <property type="term" value="F:zinc ion binding"/>
    <property type="evidence" value="ECO:0007669"/>
    <property type="project" value="UniProtKB-KW"/>
</dbReference>
<accession>A0ABD3U4C8</accession>
<gene>
    <name evidence="9" type="ORF">ACJIZ3_001258</name>
</gene>
<reference evidence="9 10" key="1">
    <citation type="submission" date="2024-12" db="EMBL/GenBank/DDBJ databases">
        <title>The unique morphological basis and parallel evolutionary history of personate flowers in Penstemon.</title>
        <authorList>
            <person name="Depatie T.H."/>
            <person name="Wessinger C.A."/>
        </authorList>
    </citation>
    <scope>NUCLEOTIDE SEQUENCE [LARGE SCALE GENOMIC DNA]</scope>
    <source>
        <strain evidence="9">WTNN_2</strain>
        <tissue evidence="9">Leaf</tissue>
    </source>
</reference>
<dbReference type="InterPro" id="IPR044653">
    <property type="entry name" value="AZF1/2/3-like"/>
</dbReference>
<feature type="domain" description="C2H2-type" evidence="8">
    <location>
        <begin position="104"/>
        <end position="131"/>
    </location>
</feature>
<keyword evidence="6" id="KW-0804">Transcription</keyword>
<evidence type="ECO:0000256" key="1">
    <source>
        <dbReference type="ARBA" id="ARBA00022723"/>
    </source>
</evidence>
<comment type="caution">
    <text evidence="9">The sequence shown here is derived from an EMBL/GenBank/DDBJ whole genome shotgun (WGS) entry which is preliminary data.</text>
</comment>
<organism evidence="9 10">
    <name type="scientific">Penstemon smallii</name>
    <dbReference type="NCBI Taxonomy" id="265156"/>
    <lineage>
        <taxon>Eukaryota</taxon>
        <taxon>Viridiplantae</taxon>
        <taxon>Streptophyta</taxon>
        <taxon>Embryophyta</taxon>
        <taxon>Tracheophyta</taxon>
        <taxon>Spermatophyta</taxon>
        <taxon>Magnoliopsida</taxon>
        <taxon>eudicotyledons</taxon>
        <taxon>Gunneridae</taxon>
        <taxon>Pentapetalae</taxon>
        <taxon>asterids</taxon>
        <taxon>lamiids</taxon>
        <taxon>Lamiales</taxon>
        <taxon>Plantaginaceae</taxon>
        <taxon>Cheloneae</taxon>
        <taxon>Penstemon</taxon>
    </lineage>
</organism>
<dbReference type="PROSITE" id="PS50157">
    <property type="entry name" value="ZINC_FINGER_C2H2_2"/>
    <property type="match status" value="2"/>
</dbReference>
<dbReference type="InterPro" id="IPR036236">
    <property type="entry name" value="Znf_C2H2_sf"/>
</dbReference>
<evidence type="ECO:0000256" key="7">
    <source>
        <dbReference type="PROSITE-ProRule" id="PRU00042"/>
    </source>
</evidence>
<evidence type="ECO:0000259" key="8">
    <source>
        <dbReference type="PROSITE" id="PS50157"/>
    </source>
</evidence>
<proteinExistence type="predicted"/>
<evidence type="ECO:0000256" key="2">
    <source>
        <dbReference type="ARBA" id="ARBA00022737"/>
    </source>
</evidence>
<dbReference type="PROSITE" id="PS00028">
    <property type="entry name" value="ZINC_FINGER_C2H2_1"/>
    <property type="match status" value="2"/>
</dbReference>
<protein>
    <recommendedName>
        <fullName evidence="8">C2H2-type domain-containing protein</fullName>
    </recommendedName>
</protein>
<keyword evidence="10" id="KW-1185">Reference proteome</keyword>
<evidence type="ECO:0000256" key="6">
    <source>
        <dbReference type="ARBA" id="ARBA00023163"/>
    </source>
</evidence>
<keyword evidence="5" id="KW-0805">Transcription regulation</keyword>
<evidence type="ECO:0000256" key="3">
    <source>
        <dbReference type="ARBA" id="ARBA00022771"/>
    </source>
</evidence>